<feature type="compositionally biased region" description="Polar residues" evidence="1">
    <location>
        <begin position="73"/>
        <end position="84"/>
    </location>
</feature>
<keyword evidence="3" id="KW-1185">Reference proteome</keyword>
<organism evidence="2 3">
    <name type="scientific">Rhipicephalus microplus</name>
    <name type="common">Cattle tick</name>
    <name type="synonym">Boophilus microplus</name>
    <dbReference type="NCBI Taxonomy" id="6941"/>
    <lineage>
        <taxon>Eukaryota</taxon>
        <taxon>Metazoa</taxon>
        <taxon>Ecdysozoa</taxon>
        <taxon>Arthropoda</taxon>
        <taxon>Chelicerata</taxon>
        <taxon>Arachnida</taxon>
        <taxon>Acari</taxon>
        <taxon>Parasitiformes</taxon>
        <taxon>Ixodida</taxon>
        <taxon>Ixodoidea</taxon>
        <taxon>Ixodidae</taxon>
        <taxon>Rhipicephalinae</taxon>
        <taxon>Rhipicephalus</taxon>
        <taxon>Boophilus</taxon>
    </lineage>
</organism>
<accession>A0A9J6E8V9</accession>
<evidence type="ECO:0000256" key="1">
    <source>
        <dbReference type="SAM" id="MobiDB-lite"/>
    </source>
</evidence>
<reference evidence="2" key="2">
    <citation type="submission" date="2021-09" db="EMBL/GenBank/DDBJ databases">
        <authorList>
            <person name="Jia N."/>
            <person name="Wang J."/>
            <person name="Shi W."/>
            <person name="Du L."/>
            <person name="Sun Y."/>
            <person name="Zhan W."/>
            <person name="Jiang J."/>
            <person name="Wang Q."/>
            <person name="Zhang B."/>
            <person name="Ji P."/>
            <person name="Sakyi L.B."/>
            <person name="Cui X."/>
            <person name="Yuan T."/>
            <person name="Jiang B."/>
            <person name="Yang W."/>
            <person name="Lam T.T.-Y."/>
            <person name="Chang Q."/>
            <person name="Ding S."/>
            <person name="Wang X."/>
            <person name="Zhu J."/>
            <person name="Ruan X."/>
            <person name="Zhao L."/>
            <person name="Wei J."/>
            <person name="Que T."/>
            <person name="Du C."/>
            <person name="Cheng J."/>
            <person name="Dai P."/>
            <person name="Han X."/>
            <person name="Huang E."/>
            <person name="Gao Y."/>
            <person name="Liu J."/>
            <person name="Shao H."/>
            <person name="Ye R."/>
            <person name="Li L."/>
            <person name="Wei W."/>
            <person name="Wang X."/>
            <person name="Wang C."/>
            <person name="Huo Q."/>
            <person name="Li W."/>
            <person name="Guo W."/>
            <person name="Chen H."/>
            <person name="Chen S."/>
            <person name="Zhou L."/>
            <person name="Zhou L."/>
            <person name="Ni X."/>
            <person name="Tian J."/>
            <person name="Zhou Y."/>
            <person name="Sheng Y."/>
            <person name="Liu T."/>
            <person name="Pan Y."/>
            <person name="Xia L."/>
            <person name="Li J."/>
            <person name="Zhao F."/>
            <person name="Cao W."/>
        </authorList>
    </citation>
    <scope>NUCLEOTIDE SEQUENCE</scope>
    <source>
        <strain evidence="2">Rmic-2018</strain>
        <tissue evidence="2">Larvae</tissue>
    </source>
</reference>
<feature type="region of interest" description="Disordered" evidence="1">
    <location>
        <begin position="63"/>
        <end position="99"/>
    </location>
</feature>
<sequence>MPRPATVHVYCIRVSAVPWKVAQSTVTLPPGANIGTTSEELWLRARLCARVERAKEGAKVTVTLKSPGGSKSMAENAQQQPSARSKQRARLNAGDASAPTHYSVSGASATGAPARAAAKVGIDVCVMTYSWHPVDPRVHGNRPAVYLCDIFRRCTSYSILATAPVRYTVCAAYHLLGSTTVHLVESINTAELHQ</sequence>
<proteinExistence type="predicted"/>
<gene>
    <name evidence="2" type="ORF">HPB51_012455</name>
</gene>
<comment type="caution">
    <text evidence="2">The sequence shown here is derived from an EMBL/GenBank/DDBJ whole genome shotgun (WGS) entry which is preliminary data.</text>
</comment>
<dbReference type="EMBL" id="JABSTU010000005">
    <property type="protein sequence ID" value="KAH8030987.1"/>
    <property type="molecule type" value="Genomic_DNA"/>
</dbReference>
<name>A0A9J6E8V9_RHIMP</name>
<protein>
    <submittedName>
        <fullName evidence="2">Uncharacterized protein</fullName>
    </submittedName>
</protein>
<evidence type="ECO:0000313" key="3">
    <source>
        <dbReference type="Proteomes" id="UP000821866"/>
    </source>
</evidence>
<dbReference type="AlphaFoldDB" id="A0A9J6E8V9"/>
<reference evidence="2" key="1">
    <citation type="journal article" date="2020" name="Cell">
        <title>Large-Scale Comparative Analyses of Tick Genomes Elucidate Their Genetic Diversity and Vector Capacities.</title>
        <authorList>
            <consortium name="Tick Genome and Microbiome Consortium (TIGMIC)"/>
            <person name="Jia N."/>
            <person name="Wang J."/>
            <person name="Shi W."/>
            <person name="Du L."/>
            <person name="Sun Y."/>
            <person name="Zhan W."/>
            <person name="Jiang J.F."/>
            <person name="Wang Q."/>
            <person name="Zhang B."/>
            <person name="Ji P."/>
            <person name="Bell-Sakyi L."/>
            <person name="Cui X.M."/>
            <person name="Yuan T.T."/>
            <person name="Jiang B.G."/>
            <person name="Yang W.F."/>
            <person name="Lam T.T."/>
            <person name="Chang Q.C."/>
            <person name="Ding S.J."/>
            <person name="Wang X.J."/>
            <person name="Zhu J.G."/>
            <person name="Ruan X.D."/>
            <person name="Zhao L."/>
            <person name="Wei J.T."/>
            <person name="Ye R.Z."/>
            <person name="Que T.C."/>
            <person name="Du C.H."/>
            <person name="Zhou Y.H."/>
            <person name="Cheng J.X."/>
            <person name="Dai P.F."/>
            <person name="Guo W.B."/>
            <person name="Han X.H."/>
            <person name="Huang E.J."/>
            <person name="Li L.F."/>
            <person name="Wei W."/>
            <person name="Gao Y.C."/>
            <person name="Liu J.Z."/>
            <person name="Shao H.Z."/>
            <person name="Wang X."/>
            <person name="Wang C.C."/>
            <person name="Yang T.C."/>
            <person name="Huo Q.B."/>
            <person name="Li W."/>
            <person name="Chen H.Y."/>
            <person name="Chen S.E."/>
            <person name="Zhou L.G."/>
            <person name="Ni X.B."/>
            <person name="Tian J.H."/>
            <person name="Sheng Y."/>
            <person name="Liu T."/>
            <person name="Pan Y.S."/>
            <person name="Xia L.Y."/>
            <person name="Li J."/>
            <person name="Zhao F."/>
            <person name="Cao W.C."/>
        </authorList>
    </citation>
    <scope>NUCLEOTIDE SEQUENCE</scope>
    <source>
        <strain evidence="2">Rmic-2018</strain>
    </source>
</reference>
<evidence type="ECO:0000313" key="2">
    <source>
        <dbReference type="EMBL" id="KAH8030987.1"/>
    </source>
</evidence>
<dbReference type="Proteomes" id="UP000821866">
    <property type="component" value="Chromosome 3"/>
</dbReference>